<dbReference type="InterPro" id="IPR043128">
    <property type="entry name" value="Rev_trsase/Diguanyl_cyclase"/>
</dbReference>
<name>A0AAF0V5B6_SOLVR</name>
<dbReference type="Pfam" id="PF00986">
    <property type="entry name" value="DNA_gyraseB_C"/>
    <property type="match status" value="1"/>
</dbReference>
<gene>
    <name evidence="3" type="ORF">MTR67_052568</name>
</gene>
<evidence type="ECO:0000313" key="3">
    <source>
        <dbReference type="EMBL" id="WMV59183.1"/>
    </source>
</evidence>
<evidence type="ECO:0000259" key="1">
    <source>
        <dbReference type="Pfam" id="PF00986"/>
    </source>
</evidence>
<sequence>MALHKLKELKEKLKDLLDKGFIKSNISVGCSSVVRAKERRIFIHNLPIDQVNLEKKVKVQWSDECEKSFLELKTRLTTTPVLILPDGLDGYVVYCDASMVSLGCVLMQQGKVIAYASRQLKVHEKNYPTHDLELTAVVFALKICRHYLYSIHVDVFTYHKSLKANVVADALIRLSMGSVAHVAKEKKELAKDVHRLARLGLCLMDTSDGAVHQQKVEVFSQGGDGVLHYQDRLCVSNVGLGEMMPAQLWETTMNPETRLLKQLVMEDAAEANVVFSSLMGSKVCLPILNVVLVPRLY</sequence>
<dbReference type="InterPro" id="IPR002288">
    <property type="entry name" value="DNA_gyrase_B_C"/>
</dbReference>
<evidence type="ECO:0000313" key="4">
    <source>
        <dbReference type="Proteomes" id="UP001234989"/>
    </source>
</evidence>
<dbReference type="CDD" id="cd09274">
    <property type="entry name" value="RNase_HI_RT_Ty3"/>
    <property type="match status" value="1"/>
</dbReference>
<accession>A0AAF0V5B6</accession>
<dbReference type="PANTHER" id="PTHR34072:SF52">
    <property type="entry name" value="RIBONUCLEASE H"/>
    <property type="match status" value="1"/>
</dbReference>
<dbReference type="InterPro" id="IPR013760">
    <property type="entry name" value="Topo_IIA-like_dom_sf"/>
</dbReference>
<dbReference type="Pfam" id="PF17919">
    <property type="entry name" value="RT_RNaseH_2"/>
    <property type="match status" value="1"/>
</dbReference>
<feature type="domain" description="Reverse transcriptase/retrotransposon-derived protein RNase H-like" evidence="2">
    <location>
        <begin position="61"/>
        <end position="154"/>
    </location>
</feature>
<dbReference type="GO" id="GO:0003918">
    <property type="term" value="F:DNA topoisomerase type II (double strand cut, ATP-hydrolyzing) activity"/>
    <property type="evidence" value="ECO:0007669"/>
    <property type="project" value="InterPro"/>
</dbReference>
<dbReference type="AlphaFoldDB" id="A0AAF0V5B6"/>
<dbReference type="Gene3D" id="3.30.70.270">
    <property type="match status" value="1"/>
</dbReference>
<dbReference type="SUPFAM" id="SSF56719">
    <property type="entry name" value="Type II DNA topoisomerase"/>
    <property type="match status" value="1"/>
</dbReference>
<dbReference type="GO" id="GO:0003677">
    <property type="term" value="F:DNA binding"/>
    <property type="evidence" value="ECO:0007669"/>
    <property type="project" value="InterPro"/>
</dbReference>
<dbReference type="GO" id="GO:0005524">
    <property type="term" value="F:ATP binding"/>
    <property type="evidence" value="ECO:0007669"/>
    <property type="project" value="InterPro"/>
</dbReference>
<keyword evidence="4" id="KW-1185">Reference proteome</keyword>
<dbReference type="SUPFAM" id="SSF56672">
    <property type="entry name" value="DNA/RNA polymerases"/>
    <property type="match status" value="1"/>
</dbReference>
<dbReference type="Proteomes" id="UP001234989">
    <property type="component" value="Chromosome 12"/>
</dbReference>
<dbReference type="EMBL" id="CP133623">
    <property type="protein sequence ID" value="WMV59183.1"/>
    <property type="molecule type" value="Genomic_DNA"/>
</dbReference>
<proteinExistence type="predicted"/>
<feature type="domain" description="DNA gyrase B subunit C-terminal" evidence="1">
    <location>
        <begin position="239"/>
        <end position="283"/>
    </location>
</feature>
<dbReference type="Gene3D" id="3.40.50.670">
    <property type="match status" value="1"/>
</dbReference>
<evidence type="ECO:0000259" key="2">
    <source>
        <dbReference type="Pfam" id="PF17919"/>
    </source>
</evidence>
<organism evidence="3 4">
    <name type="scientific">Solanum verrucosum</name>
    <dbReference type="NCBI Taxonomy" id="315347"/>
    <lineage>
        <taxon>Eukaryota</taxon>
        <taxon>Viridiplantae</taxon>
        <taxon>Streptophyta</taxon>
        <taxon>Embryophyta</taxon>
        <taxon>Tracheophyta</taxon>
        <taxon>Spermatophyta</taxon>
        <taxon>Magnoliopsida</taxon>
        <taxon>eudicotyledons</taxon>
        <taxon>Gunneridae</taxon>
        <taxon>Pentapetalae</taxon>
        <taxon>asterids</taxon>
        <taxon>lamiids</taxon>
        <taxon>Solanales</taxon>
        <taxon>Solanaceae</taxon>
        <taxon>Solanoideae</taxon>
        <taxon>Solaneae</taxon>
        <taxon>Solanum</taxon>
    </lineage>
</organism>
<evidence type="ECO:0008006" key="5">
    <source>
        <dbReference type="Google" id="ProtNLM"/>
    </source>
</evidence>
<dbReference type="PANTHER" id="PTHR34072">
    <property type="entry name" value="ENZYMATIC POLYPROTEIN-RELATED"/>
    <property type="match status" value="1"/>
</dbReference>
<dbReference type="GO" id="GO:0006265">
    <property type="term" value="P:DNA topological change"/>
    <property type="evidence" value="ECO:0007669"/>
    <property type="project" value="InterPro"/>
</dbReference>
<protein>
    <recommendedName>
        <fullName evidence="5">Reverse transcriptase/retrotransposon-derived protein RNase H-like domain-containing protein</fullName>
    </recommendedName>
</protein>
<dbReference type="InterPro" id="IPR043502">
    <property type="entry name" value="DNA/RNA_pol_sf"/>
</dbReference>
<dbReference type="InterPro" id="IPR013759">
    <property type="entry name" value="Topo_IIA_B_C"/>
</dbReference>
<dbReference type="InterPro" id="IPR041577">
    <property type="entry name" value="RT_RNaseH_2"/>
</dbReference>
<reference evidence="3" key="1">
    <citation type="submission" date="2023-08" db="EMBL/GenBank/DDBJ databases">
        <title>A de novo genome assembly of Solanum verrucosum Schlechtendal, a Mexican diploid species geographically isolated from the other diploid A-genome species in potato relatives.</title>
        <authorList>
            <person name="Hosaka K."/>
        </authorList>
    </citation>
    <scope>NUCLEOTIDE SEQUENCE</scope>
    <source>
        <tissue evidence="3">Young leaves</tissue>
    </source>
</reference>